<evidence type="ECO:0000313" key="3">
    <source>
        <dbReference type="Proteomes" id="UP001158049"/>
    </source>
</evidence>
<dbReference type="Proteomes" id="UP001158049">
    <property type="component" value="Unassembled WGS sequence"/>
</dbReference>
<dbReference type="Pfam" id="PF08722">
    <property type="entry name" value="Tn7_TnsA-like_N"/>
    <property type="match status" value="1"/>
</dbReference>
<dbReference type="GO" id="GO:0004519">
    <property type="term" value="F:endonuclease activity"/>
    <property type="evidence" value="ECO:0007669"/>
    <property type="project" value="UniProtKB-KW"/>
</dbReference>
<dbReference type="InterPro" id="IPR014833">
    <property type="entry name" value="TnsA_N"/>
</dbReference>
<sequence>MFWRSDPNLYPPYLRARIRRGRGVGERMNYKRWLNICDVPSTGTSSSTSGIKVRRPVHLLSELETTYFYIAERTHSIVDIREQWPILHIDETLRLCSSLGIKHAYREGYPEPFTIDFLLTEVVEGKPIIYRAASIKTAEDAKDPKVRQRLAVEFMWCQAHGIPWTLIDTSSFDRTVLETLRFLRSWFRNRYEPNEKIVDEFVEQFLLAYIPNVVLQTLIENIAKRLGIDQSTATNIFSFSAWSDRIPVSLRHPVLMNKPLVLNRFK</sequence>
<dbReference type="SUPFAM" id="SSF52980">
    <property type="entry name" value="Restriction endonuclease-like"/>
    <property type="match status" value="1"/>
</dbReference>
<dbReference type="CDD" id="cd22362">
    <property type="entry name" value="TnsA_endonuclease-like"/>
    <property type="match status" value="1"/>
</dbReference>
<dbReference type="InterPro" id="IPR011335">
    <property type="entry name" value="Restrct_endonuc-II-like"/>
</dbReference>
<organism evidence="2 3">
    <name type="scientific">Noviherbaspirillum suwonense</name>
    <dbReference type="NCBI Taxonomy" id="1224511"/>
    <lineage>
        <taxon>Bacteria</taxon>
        <taxon>Pseudomonadati</taxon>
        <taxon>Pseudomonadota</taxon>
        <taxon>Betaproteobacteria</taxon>
        <taxon>Burkholderiales</taxon>
        <taxon>Oxalobacteraceae</taxon>
        <taxon>Noviherbaspirillum</taxon>
    </lineage>
</organism>
<gene>
    <name evidence="2" type="ORF">SAMN06295970_10358</name>
</gene>
<reference evidence="2 3" key="1">
    <citation type="submission" date="2017-05" db="EMBL/GenBank/DDBJ databases">
        <authorList>
            <person name="Varghese N."/>
            <person name="Submissions S."/>
        </authorList>
    </citation>
    <scope>NUCLEOTIDE SEQUENCE [LARGE SCALE GENOMIC DNA]</scope>
    <source>
        <strain evidence="2 3">DSM 26001</strain>
    </source>
</reference>
<name>A0ABY1PY99_9BURK</name>
<feature type="domain" description="TnsA endonuclease N-terminal" evidence="1">
    <location>
        <begin position="75"/>
        <end position="168"/>
    </location>
</feature>
<comment type="caution">
    <text evidence="2">The sequence shown here is derived from an EMBL/GenBank/DDBJ whole genome shotgun (WGS) entry which is preliminary data.</text>
</comment>
<dbReference type="EMBL" id="FXUL01000003">
    <property type="protein sequence ID" value="SMP51743.1"/>
    <property type="molecule type" value="Genomic_DNA"/>
</dbReference>
<dbReference type="Gene3D" id="3.40.1350.10">
    <property type="match status" value="1"/>
</dbReference>
<keyword evidence="2" id="KW-0255">Endonuclease</keyword>
<keyword evidence="2" id="KW-0378">Hydrolase</keyword>
<keyword evidence="3" id="KW-1185">Reference proteome</keyword>
<protein>
    <submittedName>
        <fullName evidence="2">TnsA endonuclease N terminal</fullName>
    </submittedName>
</protein>
<evidence type="ECO:0000259" key="1">
    <source>
        <dbReference type="Pfam" id="PF08722"/>
    </source>
</evidence>
<evidence type="ECO:0000313" key="2">
    <source>
        <dbReference type="EMBL" id="SMP51743.1"/>
    </source>
</evidence>
<dbReference type="InterPro" id="IPR011856">
    <property type="entry name" value="tRNA_endonuc-like_dom_sf"/>
</dbReference>
<proteinExistence type="predicted"/>
<accession>A0ABY1PY99</accession>
<keyword evidence="2" id="KW-0540">Nuclease</keyword>